<dbReference type="Pfam" id="PF00873">
    <property type="entry name" value="ACR_tran"/>
    <property type="match status" value="1"/>
</dbReference>
<dbReference type="NCBIfam" id="TIGR00914">
    <property type="entry name" value="2A0601"/>
    <property type="match status" value="1"/>
</dbReference>
<keyword evidence="10" id="KW-1185">Reference proteome</keyword>
<evidence type="ECO:0000256" key="3">
    <source>
        <dbReference type="ARBA" id="ARBA00022448"/>
    </source>
</evidence>
<dbReference type="InterPro" id="IPR004763">
    <property type="entry name" value="CusA-like"/>
</dbReference>
<evidence type="ECO:0000256" key="5">
    <source>
        <dbReference type="ARBA" id="ARBA00022692"/>
    </source>
</evidence>
<feature type="transmembrane region" description="Helical" evidence="8">
    <location>
        <begin position="340"/>
        <end position="359"/>
    </location>
</feature>
<keyword evidence="3" id="KW-0813">Transport</keyword>
<dbReference type="SUPFAM" id="SSF82714">
    <property type="entry name" value="Multidrug efflux transporter AcrB TolC docking domain, DN and DC subdomains"/>
    <property type="match status" value="2"/>
</dbReference>
<dbReference type="PANTHER" id="PTHR32063:SF17">
    <property type="entry name" value="CATION EFFLUX SYSTEM PROTEIN"/>
    <property type="match status" value="1"/>
</dbReference>
<feature type="transmembrane region" description="Helical" evidence="8">
    <location>
        <begin position="366"/>
        <end position="386"/>
    </location>
</feature>
<keyword evidence="4" id="KW-1003">Cell membrane</keyword>
<feature type="transmembrane region" description="Helical" evidence="8">
    <location>
        <begin position="20"/>
        <end position="39"/>
    </location>
</feature>
<evidence type="ECO:0000313" key="9">
    <source>
        <dbReference type="EMBL" id="EPG73755.1"/>
    </source>
</evidence>
<feature type="transmembrane region" description="Helical" evidence="8">
    <location>
        <begin position="920"/>
        <end position="942"/>
    </location>
</feature>
<feature type="transmembrane region" description="Helical" evidence="8">
    <location>
        <begin position="466"/>
        <end position="489"/>
    </location>
</feature>
<feature type="transmembrane region" description="Helical" evidence="8">
    <location>
        <begin position="442"/>
        <end position="460"/>
    </location>
</feature>
<dbReference type="Gene3D" id="3.30.70.1440">
    <property type="entry name" value="Multidrug efflux transporter AcrB pore domain"/>
    <property type="match status" value="1"/>
</dbReference>
<gene>
    <name evidence="9" type="ORF">LEP1GSC058_3717</name>
</gene>
<dbReference type="Gene3D" id="1.20.1640.10">
    <property type="entry name" value="Multidrug efflux transporter AcrB transmembrane domain"/>
    <property type="match status" value="2"/>
</dbReference>
<protein>
    <submittedName>
        <fullName evidence="9">Heavy metal efflux pump, CzcA family</fullName>
    </submittedName>
</protein>
<dbReference type="SUPFAM" id="SSF82866">
    <property type="entry name" value="Multidrug efflux transporter AcrB transmembrane domain"/>
    <property type="match status" value="2"/>
</dbReference>
<evidence type="ECO:0000256" key="8">
    <source>
        <dbReference type="SAM" id="Phobius"/>
    </source>
</evidence>
<dbReference type="PANTHER" id="PTHR32063">
    <property type="match status" value="1"/>
</dbReference>
<feature type="transmembrane region" description="Helical" evidence="8">
    <location>
        <begin position="1002"/>
        <end position="1024"/>
    </location>
</feature>
<dbReference type="SUPFAM" id="SSF82693">
    <property type="entry name" value="Multidrug efflux transporter AcrB pore domain, PN1, PN2, PC1 and PC2 subdomains"/>
    <property type="match status" value="3"/>
</dbReference>
<dbReference type="Gene3D" id="3.30.70.1320">
    <property type="entry name" value="Multidrug efflux transporter AcrB pore domain like"/>
    <property type="match status" value="1"/>
</dbReference>
<feature type="transmembrane region" description="Helical" evidence="8">
    <location>
        <begin position="533"/>
        <end position="553"/>
    </location>
</feature>
<dbReference type="Gene3D" id="3.30.2090.10">
    <property type="entry name" value="Multidrug efflux transporter AcrB TolC docking domain, DN and DC subdomains"/>
    <property type="match status" value="2"/>
</dbReference>
<evidence type="ECO:0000256" key="2">
    <source>
        <dbReference type="ARBA" id="ARBA00010942"/>
    </source>
</evidence>
<dbReference type="AlphaFoldDB" id="S3VBA3"/>
<dbReference type="GO" id="GO:0005886">
    <property type="term" value="C:plasma membrane"/>
    <property type="evidence" value="ECO:0007669"/>
    <property type="project" value="UniProtKB-SubCell"/>
</dbReference>
<comment type="subcellular location">
    <subcellularLocation>
        <location evidence="1">Cell membrane</location>
        <topology evidence="1">Multi-pass membrane protein</topology>
    </subcellularLocation>
</comment>
<feature type="transmembrane region" description="Helical" evidence="8">
    <location>
        <begin position="869"/>
        <end position="888"/>
    </location>
</feature>
<comment type="caution">
    <text evidence="9">The sequence shown here is derived from an EMBL/GenBank/DDBJ whole genome shotgun (WGS) entry which is preliminary data.</text>
</comment>
<keyword evidence="5 8" id="KW-0812">Transmembrane</keyword>
<dbReference type="GO" id="GO:0008324">
    <property type="term" value="F:monoatomic cation transmembrane transporter activity"/>
    <property type="evidence" value="ECO:0007669"/>
    <property type="project" value="InterPro"/>
</dbReference>
<dbReference type="Proteomes" id="UP000014540">
    <property type="component" value="Unassembled WGS sequence"/>
</dbReference>
<evidence type="ECO:0000313" key="10">
    <source>
        <dbReference type="Proteomes" id="UP000014540"/>
    </source>
</evidence>
<proteinExistence type="inferred from homology"/>
<feature type="transmembrane region" description="Helical" evidence="8">
    <location>
        <begin position="963"/>
        <end position="982"/>
    </location>
</feature>
<evidence type="ECO:0000256" key="1">
    <source>
        <dbReference type="ARBA" id="ARBA00004651"/>
    </source>
</evidence>
<keyword evidence="7 8" id="KW-0472">Membrane</keyword>
<sequence length="1031" mass="115281">MKLDSPIHRSVIFAYETKWLTFALAVIISGFGIIAFQFLNIDAYPDISGVQVQIITEFPGRATEEVEQQVTVPMERTMAGLPKIEVIRSRTIFGLSLVQIIFEEGVNDYWAREQVYQKISEAPLPPDATSSIGSLATAYGEIYRYELVKTDGHDPMELRTYNDWVIIPALLRAKGVVEIANFGGLGKQYAIHIEPEDLLRYGVKLQEIVNAVQGNNSNGGGSILQRGSSSIVIRGLGRVQNYKELENVFIKNSFGTEVFVRDVGKVVLDHLPRTGVFGKNGQDDSVEGIVKMRRGENPSVVLLKIQQVVKELNEDILPPNIRIQPFYDRSTLIRETLNTVAHNTLLGIFFVVLTLFIFLGNLRMALLVALTIPFSLLFALSLMFLADIPISLLSIGSIDFGIIVDGAVIVSENIIRRFSEVRRRGSKEIVPLEGSKEVQKPMIFSMLIVIIAYLPLLSLTQIEGLLFRPMAMTLCFALIGALIFSLYLVPPLSSIFFKNVDAKHHEGESRIFVFLQKKYDQLLPRLVNRKRRVATTFLVFFFGILIIIVPNLGTEFLPYMDEGVFWLRANFPEGISLRETSEYASEIRGILKEFKEVSYVTSQTGRNDVGNDPFPLNRIEFMIGLKDKSEWKDYNTKLKLEDAIRKKLRARYPTLRMNLTQPIIDSVTEDTNGTSADLAVDLLGPDLEVLRTIAISTSEILKSTRGSVNVNLEQEGPQPQLQIRIDKEKISRYRISAASVNNVVNTAIGGLPVSEIYEGERKFDILVKYAPEHRKSPQAIALLPVFNEQGEPIPLGQISEIRVLDGETIIARGRGSRRITVRTDIRNRAQGDFVYEAQSKFQDKIKMPKGYKVEWLGMFENLSRARKHFGLLVPVSLGMIFIILLFLFRSIPLALLVLLSVPFAMTGSLLALFLRGMHFSVSAGVGFTTLFGIASMHGILLVSRIRHLQEEGHSVEKAVLEGAGLRLRPVLMTAFVAFIGLLPASLSNGIGSDIQRPIATVMVWGILSSAFLSLFLLPVFYSIVGERIKVK</sequence>
<organism evidence="9 10">
    <name type="scientific">Leptospira fainei serovar Hurstbridge str. BUT 6</name>
    <dbReference type="NCBI Taxonomy" id="1193011"/>
    <lineage>
        <taxon>Bacteria</taxon>
        <taxon>Pseudomonadati</taxon>
        <taxon>Spirochaetota</taxon>
        <taxon>Spirochaetia</taxon>
        <taxon>Leptospirales</taxon>
        <taxon>Leptospiraceae</taxon>
        <taxon>Leptospira</taxon>
    </lineage>
</organism>
<reference evidence="9" key="1">
    <citation type="submission" date="2013-04" db="EMBL/GenBank/DDBJ databases">
        <authorList>
            <person name="Harkins D.M."/>
            <person name="Durkin A.S."/>
            <person name="Selengut J.D."/>
            <person name="Sanka R."/>
            <person name="DePew J."/>
            <person name="Purushe J."/>
            <person name="Ahmed A."/>
            <person name="van der Linden H."/>
            <person name="Goris M.G.A."/>
            <person name="Hartskeerl R.A."/>
            <person name="Vinetz J.M."/>
            <person name="Sutton G.G."/>
            <person name="Nelson W.C."/>
            <person name="Fouts D.E."/>
        </authorList>
    </citation>
    <scope>NUCLEOTIDE SEQUENCE [LARGE SCALE GENOMIC DNA]</scope>
    <source>
        <strain evidence="9">BUT 6</strain>
    </source>
</reference>
<name>S3VBA3_9LEPT</name>
<evidence type="ECO:0000256" key="7">
    <source>
        <dbReference type="ARBA" id="ARBA00023136"/>
    </source>
</evidence>
<dbReference type="EMBL" id="AKWZ02000010">
    <property type="protein sequence ID" value="EPG73755.1"/>
    <property type="molecule type" value="Genomic_DNA"/>
</dbReference>
<dbReference type="OrthoDB" id="9757876at2"/>
<comment type="similarity">
    <text evidence="2">Belongs to the resistance-nodulation-cell division (RND) (TC 2.A.6) family.</text>
</comment>
<dbReference type="PRINTS" id="PR00702">
    <property type="entry name" value="ACRIFLAVINRP"/>
</dbReference>
<keyword evidence="6 8" id="KW-1133">Transmembrane helix</keyword>
<dbReference type="InterPro" id="IPR001036">
    <property type="entry name" value="Acrflvin-R"/>
</dbReference>
<dbReference type="GO" id="GO:0042910">
    <property type="term" value="F:xenobiotic transmembrane transporter activity"/>
    <property type="evidence" value="ECO:0007669"/>
    <property type="project" value="TreeGrafter"/>
</dbReference>
<evidence type="ECO:0000256" key="6">
    <source>
        <dbReference type="ARBA" id="ARBA00022989"/>
    </source>
</evidence>
<accession>S3VBA3</accession>
<dbReference type="RefSeq" id="WP_016550228.1">
    <property type="nucleotide sequence ID" value="NZ_AKWZ02000010.1"/>
</dbReference>
<dbReference type="Gene3D" id="3.30.70.1430">
    <property type="entry name" value="Multidrug efflux transporter AcrB pore domain"/>
    <property type="match status" value="2"/>
</dbReference>
<dbReference type="STRING" id="1193011.LEP1GSC058_3717"/>
<dbReference type="InterPro" id="IPR027463">
    <property type="entry name" value="AcrB_DN_DC_subdom"/>
</dbReference>
<evidence type="ECO:0000256" key="4">
    <source>
        <dbReference type="ARBA" id="ARBA00022475"/>
    </source>
</evidence>
<feature type="transmembrane region" description="Helical" evidence="8">
    <location>
        <begin position="392"/>
        <end position="415"/>
    </location>
</feature>
<feature type="transmembrane region" description="Helical" evidence="8">
    <location>
        <begin position="895"/>
        <end position="914"/>
    </location>
</feature>